<dbReference type="Pfam" id="PF00106">
    <property type="entry name" value="adh_short"/>
    <property type="match status" value="1"/>
</dbReference>
<dbReference type="AlphaFoldDB" id="A0A2J0YXM2"/>
<comment type="caution">
    <text evidence="3">The sequence shown here is derived from an EMBL/GenBank/DDBJ whole genome shotgun (WGS) entry which is preliminary data.</text>
</comment>
<evidence type="ECO:0000313" key="3">
    <source>
        <dbReference type="EMBL" id="PJR13022.1"/>
    </source>
</evidence>
<keyword evidence="2" id="KW-0560">Oxidoreductase</keyword>
<sequence length="138" mass="14970">MAAAVRRFGVGSSTRVFSEGELPFPFQLQKPSGPLKRDSPTPNCKAVRRVPFAGIYTSTKHALKGIMEALRDELTGTGVEVCAINPGAFKTGFNDAGALTMMGSIPKPPCRGPSCWPAWREVWKTSPTRRSRSTTWSA</sequence>
<comment type="similarity">
    <text evidence="1">Belongs to the short-chain dehydrogenases/reductases (SDR) family.</text>
</comment>
<accession>A0A2J0YXM2</accession>
<dbReference type="InterPro" id="IPR002347">
    <property type="entry name" value="SDR_fam"/>
</dbReference>
<dbReference type="EMBL" id="NJGD01000012">
    <property type="protein sequence ID" value="PJR13022.1"/>
    <property type="molecule type" value="Genomic_DNA"/>
</dbReference>
<evidence type="ECO:0000256" key="2">
    <source>
        <dbReference type="ARBA" id="ARBA00023002"/>
    </source>
</evidence>
<gene>
    <name evidence="3" type="ORF">CEJ86_23265</name>
</gene>
<dbReference type="Proteomes" id="UP000231987">
    <property type="component" value="Unassembled WGS sequence"/>
</dbReference>
<dbReference type="PANTHER" id="PTHR42901">
    <property type="entry name" value="ALCOHOL DEHYDROGENASE"/>
    <property type="match status" value="1"/>
</dbReference>
<organism evidence="3 4">
    <name type="scientific">Rhizobium meliloti</name>
    <name type="common">Ensifer meliloti</name>
    <name type="synonym">Sinorhizobium meliloti</name>
    <dbReference type="NCBI Taxonomy" id="382"/>
    <lineage>
        <taxon>Bacteria</taxon>
        <taxon>Pseudomonadati</taxon>
        <taxon>Pseudomonadota</taxon>
        <taxon>Alphaproteobacteria</taxon>
        <taxon>Hyphomicrobiales</taxon>
        <taxon>Rhizobiaceae</taxon>
        <taxon>Sinorhizobium/Ensifer group</taxon>
        <taxon>Sinorhizobium</taxon>
    </lineage>
</organism>
<dbReference type="Gene3D" id="3.40.50.720">
    <property type="entry name" value="NAD(P)-binding Rossmann-like Domain"/>
    <property type="match status" value="1"/>
</dbReference>
<evidence type="ECO:0008006" key="5">
    <source>
        <dbReference type="Google" id="ProtNLM"/>
    </source>
</evidence>
<dbReference type="SUPFAM" id="SSF51735">
    <property type="entry name" value="NAD(P)-binding Rossmann-fold domains"/>
    <property type="match status" value="1"/>
</dbReference>
<proteinExistence type="inferred from homology"/>
<dbReference type="PANTHER" id="PTHR42901:SF1">
    <property type="entry name" value="ALCOHOL DEHYDROGENASE"/>
    <property type="match status" value="1"/>
</dbReference>
<dbReference type="InterPro" id="IPR036291">
    <property type="entry name" value="NAD(P)-bd_dom_sf"/>
</dbReference>
<protein>
    <recommendedName>
        <fullName evidence="5">SDR family NAD(P)-dependent oxidoreductase</fullName>
    </recommendedName>
</protein>
<dbReference type="GO" id="GO:0016491">
    <property type="term" value="F:oxidoreductase activity"/>
    <property type="evidence" value="ECO:0007669"/>
    <property type="project" value="UniProtKB-KW"/>
</dbReference>
<dbReference type="PROSITE" id="PS00061">
    <property type="entry name" value="ADH_SHORT"/>
    <property type="match status" value="1"/>
</dbReference>
<evidence type="ECO:0000256" key="1">
    <source>
        <dbReference type="ARBA" id="ARBA00006484"/>
    </source>
</evidence>
<dbReference type="InterPro" id="IPR020904">
    <property type="entry name" value="Sc_DH/Rdtase_CS"/>
</dbReference>
<reference evidence="3 4" key="1">
    <citation type="submission" date="2017-06" db="EMBL/GenBank/DDBJ databases">
        <title>Ensifer strains isolated from leguminous trees and herbs display diverse denitrification phenotypes with some acting as strong N2O sinks.</title>
        <authorList>
            <person name="Woliy K."/>
            <person name="Mania D."/>
            <person name="Bakken L.R."/>
            <person name="Frostegard A."/>
        </authorList>
    </citation>
    <scope>NUCLEOTIDE SEQUENCE [LARGE SCALE GENOMIC DNA]</scope>
    <source>
        <strain evidence="3 4">AC50a</strain>
    </source>
</reference>
<evidence type="ECO:0000313" key="4">
    <source>
        <dbReference type="Proteomes" id="UP000231987"/>
    </source>
</evidence>
<name>A0A2J0YXM2_RHIML</name>